<evidence type="ECO:0000259" key="1">
    <source>
        <dbReference type="Pfam" id="PF18765"/>
    </source>
</evidence>
<dbReference type="InterPro" id="IPR041633">
    <property type="entry name" value="Polbeta"/>
</dbReference>
<organism evidence="2 3">
    <name type="scientific">Desulforamulus reducens (strain ATCC BAA-1160 / DSM 100696 / MI-1)</name>
    <name type="common">Desulfotomaculum reducens</name>
    <dbReference type="NCBI Taxonomy" id="349161"/>
    <lineage>
        <taxon>Bacteria</taxon>
        <taxon>Bacillati</taxon>
        <taxon>Bacillota</taxon>
        <taxon>Clostridia</taxon>
        <taxon>Eubacteriales</taxon>
        <taxon>Peptococcaceae</taxon>
        <taxon>Desulforamulus</taxon>
    </lineage>
</organism>
<dbReference type="NCBIfam" id="NF047752">
    <property type="entry name" value="MntA_antitoxin"/>
    <property type="match status" value="1"/>
</dbReference>
<dbReference type="AlphaFoldDB" id="A4J779"/>
<dbReference type="CDD" id="cd05403">
    <property type="entry name" value="NT_KNTase_like"/>
    <property type="match status" value="1"/>
</dbReference>
<dbReference type="PANTHER" id="PTHR43852:SF2">
    <property type="entry name" value="PROTEIN ADENYLYLTRANSFERASE MNTA"/>
    <property type="match status" value="1"/>
</dbReference>
<dbReference type="OrthoDB" id="9816197at2"/>
<dbReference type="RefSeq" id="WP_011878730.1">
    <property type="nucleotide sequence ID" value="NC_009253.1"/>
</dbReference>
<gene>
    <name evidence="2" type="ordered locus">Dred_2422</name>
</gene>
<dbReference type="SUPFAM" id="SSF81301">
    <property type="entry name" value="Nucleotidyltransferase"/>
    <property type="match status" value="1"/>
</dbReference>
<dbReference type="EMBL" id="CP000612">
    <property type="protein sequence ID" value="ABO50932.1"/>
    <property type="molecule type" value="Genomic_DNA"/>
</dbReference>
<dbReference type="KEGG" id="drm:Dred_2422"/>
<dbReference type="InterPro" id="IPR052930">
    <property type="entry name" value="TA_antitoxin_MntA"/>
</dbReference>
<proteinExistence type="predicted"/>
<accession>A4J779</accession>
<keyword evidence="3" id="KW-1185">Reference proteome</keyword>
<dbReference type="PANTHER" id="PTHR43852">
    <property type="entry name" value="NUCLEOTIDYLTRANSFERASE"/>
    <property type="match status" value="1"/>
</dbReference>
<dbReference type="Proteomes" id="UP000001556">
    <property type="component" value="Chromosome"/>
</dbReference>
<dbReference type="STRING" id="349161.Dred_2422"/>
<dbReference type="InterPro" id="IPR043519">
    <property type="entry name" value="NT_sf"/>
</dbReference>
<dbReference type="eggNOG" id="COG1669">
    <property type="taxonomic scope" value="Bacteria"/>
</dbReference>
<evidence type="ECO:0000313" key="2">
    <source>
        <dbReference type="EMBL" id="ABO50932.1"/>
    </source>
</evidence>
<reference evidence="2 3" key="1">
    <citation type="submission" date="2007-03" db="EMBL/GenBank/DDBJ databases">
        <title>Complete sequence of Desulfotomaculum reducens MI-1.</title>
        <authorList>
            <consortium name="US DOE Joint Genome Institute"/>
            <person name="Copeland A."/>
            <person name="Lucas S."/>
            <person name="Lapidus A."/>
            <person name="Barry K."/>
            <person name="Detter J.C."/>
            <person name="Glavina del Rio T."/>
            <person name="Hammon N."/>
            <person name="Israni S."/>
            <person name="Dalin E."/>
            <person name="Tice H."/>
            <person name="Pitluck S."/>
            <person name="Sims D."/>
            <person name="Brettin T."/>
            <person name="Bruce D."/>
            <person name="Han C."/>
            <person name="Tapia R."/>
            <person name="Schmutz J."/>
            <person name="Larimer F."/>
            <person name="Land M."/>
            <person name="Hauser L."/>
            <person name="Kyrpides N."/>
            <person name="Kim E."/>
            <person name="Tebo B.M."/>
            <person name="Richardson P."/>
        </authorList>
    </citation>
    <scope>NUCLEOTIDE SEQUENCE [LARGE SCALE GENOMIC DNA]</scope>
    <source>
        <strain evidence="2 3">MI-1</strain>
    </source>
</reference>
<evidence type="ECO:0000313" key="3">
    <source>
        <dbReference type="Proteomes" id="UP000001556"/>
    </source>
</evidence>
<feature type="domain" description="Polymerase beta nucleotidyltransferase" evidence="1">
    <location>
        <begin position="11"/>
        <end position="99"/>
    </location>
</feature>
<dbReference type="Gene3D" id="3.30.460.10">
    <property type="entry name" value="Beta Polymerase, domain 2"/>
    <property type="match status" value="1"/>
</dbReference>
<dbReference type="HOGENOM" id="CLU_130257_1_0_9"/>
<name>A4J779_DESRM</name>
<protein>
    <submittedName>
        <fullName evidence="2">DNA polymerase, beta domain protein region</fullName>
    </submittedName>
</protein>
<sequence length="135" mass="15772">MFIEDQYLPIIKQYLAEKISPYLIILFGSGAKGNLRKNSDIDIAFLSDHHFSDYEIFMCSQGLADKLGREVDLVDLKKASTVFQTQVISTGKIIYSKDETKRMQFYMLTFKKYARLNEERQCIFDKLEERGSIYD</sequence>
<dbReference type="Pfam" id="PF18765">
    <property type="entry name" value="Polbeta"/>
    <property type="match status" value="1"/>
</dbReference>